<keyword evidence="4" id="KW-1185">Reference proteome</keyword>
<dbReference type="EMBL" id="JACHMG010000001">
    <property type="protein sequence ID" value="MBB4684418.1"/>
    <property type="molecule type" value="Genomic_DNA"/>
</dbReference>
<dbReference type="SUPFAM" id="SSF51197">
    <property type="entry name" value="Clavaminate synthase-like"/>
    <property type="match status" value="1"/>
</dbReference>
<dbReference type="InterPro" id="IPR027443">
    <property type="entry name" value="IPNS-like_sf"/>
</dbReference>
<gene>
    <name evidence="3" type="ORF">BJY18_001903</name>
</gene>
<dbReference type="AlphaFoldDB" id="A0A840ITD6"/>
<accession>A0A840ITD6</accession>
<protein>
    <recommendedName>
        <fullName evidence="2">Aspartyl/asparaginy/proline hydroxylase domain-containing protein</fullName>
    </recommendedName>
</protein>
<name>A0A840ITD6_9PSEU</name>
<dbReference type="Pfam" id="PF05118">
    <property type="entry name" value="Asp_Arg_Hydrox"/>
    <property type="match status" value="1"/>
</dbReference>
<feature type="domain" description="Aspartyl/asparaginy/proline hydroxylase" evidence="2">
    <location>
        <begin position="82"/>
        <end position="188"/>
    </location>
</feature>
<comment type="caution">
    <text evidence="3">The sequence shown here is derived from an EMBL/GenBank/DDBJ whole genome shotgun (WGS) entry which is preliminary data.</text>
</comment>
<dbReference type="Gene3D" id="2.60.120.330">
    <property type="entry name" value="B-lactam Antibiotic, Isopenicillin N Synthase, Chain"/>
    <property type="match status" value="1"/>
</dbReference>
<feature type="region of interest" description="Disordered" evidence="1">
    <location>
        <begin position="60"/>
        <end position="79"/>
    </location>
</feature>
<evidence type="ECO:0000256" key="1">
    <source>
        <dbReference type="SAM" id="MobiDB-lite"/>
    </source>
</evidence>
<proteinExistence type="predicted"/>
<evidence type="ECO:0000313" key="4">
    <source>
        <dbReference type="Proteomes" id="UP000581769"/>
    </source>
</evidence>
<dbReference type="RefSeq" id="WP_184779471.1">
    <property type="nucleotide sequence ID" value="NZ_JACHMG010000001.1"/>
</dbReference>
<dbReference type="Proteomes" id="UP000581769">
    <property type="component" value="Unassembled WGS sequence"/>
</dbReference>
<organism evidence="3 4">
    <name type="scientific">Amycolatopsis jiangsuensis</name>
    <dbReference type="NCBI Taxonomy" id="1181879"/>
    <lineage>
        <taxon>Bacteria</taxon>
        <taxon>Bacillati</taxon>
        <taxon>Actinomycetota</taxon>
        <taxon>Actinomycetes</taxon>
        <taxon>Pseudonocardiales</taxon>
        <taxon>Pseudonocardiaceae</taxon>
        <taxon>Amycolatopsis</taxon>
    </lineage>
</organism>
<evidence type="ECO:0000259" key="2">
    <source>
        <dbReference type="Pfam" id="PF05118"/>
    </source>
</evidence>
<evidence type="ECO:0000313" key="3">
    <source>
        <dbReference type="EMBL" id="MBB4684418.1"/>
    </source>
</evidence>
<dbReference type="InterPro" id="IPR007803">
    <property type="entry name" value="Asp/Arg/Pro-Hydrxlase"/>
</dbReference>
<sequence>MNENHSSTPAGAARLLPTLDAGRLLADLMTARDHLWDEQSAYANGQVTRWEEPQDWRCLPVRSPGGDKTRTDAGGPGGAEFADTEWLDHMPYVEEVLRSIPGPLHAARFMDLGPGVVGYPHNDAKFAPDWGVARLHMPVITHEEASLELDGEVHRWQPGEFWFGDFSRKHHIQNLGTEHRVHLVVDVLVTPALAQLFPADWAGYFDGPEVLYNRPAAAATTDSEREGARCSFEAPAHLLETEVFGSLDGPQPLAEFSIVDTGTELAIRSPHGHPFPLAALGGNEYRLVGWSEERTLTIRLDAPRPEVDLTYRKGRRSTRLSVPATPGV</sequence>
<reference evidence="3 4" key="1">
    <citation type="submission" date="2020-08" db="EMBL/GenBank/DDBJ databases">
        <title>Sequencing the genomes of 1000 actinobacteria strains.</title>
        <authorList>
            <person name="Klenk H.-P."/>
        </authorList>
    </citation>
    <scope>NUCLEOTIDE SEQUENCE [LARGE SCALE GENOMIC DNA]</scope>
    <source>
        <strain evidence="3 4">DSM 45859</strain>
    </source>
</reference>